<dbReference type="AlphaFoldDB" id="A0A378BCS5"/>
<dbReference type="Proteomes" id="UP000255192">
    <property type="component" value="Unassembled WGS sequence"/>
</dbReference>
<sequence>MLPRRITGEISPPAFTGFIILLLCLGSGVHAQVMRTDGI</sequence>
<gene>
    <name evidence="1" type="ORF">NCTC204_05848</name>
</gene>
<accession>A0A378BCS5</accession>
<evidence type="ECO:0000313" key="2">
    <source>
        <dbReference type="Proteomes" id="UP000255192"/>
    </source>
</evidence>
<reference evidence="1 2" key="1">
    <citation type="submission" date="2018-06" db="EMBL/GenBank/DDBJ databases">
        <authorList>
            <consortium name="Pathogen Informatics"/>
            <person name="Doyle S."/>
        </authorList>
    </citation>
    <scope>NUCLEOTIDE SEQUENCE [LARGE SCALE GENOMIC DNA]</scope>
    <source>
        <strain evidence="1 2">NCTC204</strain>
    </source>
</reference>
<proteinExistence type="predicted"/>
<dbReference type="EMBL" id="UGMD01000002">
    <property type="protein sequence ID" value="STV36292.1"/>
    <property type="molecule type" value="Genomic_DNA"/>
</dbReference>
<evidence type="ECO:0000313" key="1">
    <source>
        <dbReference type="EMBL" id="STV36292.1"/>
    </source>
</evidence>
<protein>
    <submittedName>
        <fullName evidence="1">Uncharacterized protein</fullName>
    </submittedName>
</protein>
<name>A0A378BCS5_KLEPN</name>
<organism evidence="1 2">
    <name type="scientific">Klebsiella pneumoniae</name>
    <dbReference type="NCBI Taxonomy" id="573"/>
    <lineage>
        <taxon>Bacteria</taxon>
        <taxon>Pseudomonadati</taxon>
        <taxon>Pseudomonadota</taxon>
        <taxon>Gammaproteobacteria</taxon>
        <taxon>Enterobacterales</taxon>
        <taxon>Enterobacteriaceae</taxon>
        <taxon>Klebsiella/Raoultella group</taxon>
        <taxon>Klebsiella</taxon>
        <taxon>Klebsiella pneumoniae complex</taxon>
    </lineage>
</organism>